<dbReference type="GO" id="GO:0007064">
    <property type="term" value="P:mitotic sister chromatid cohesion"/>
    <property type="evidence" value="ECO:0007669"/>
    <property type="project" value="TreeGrafter"/>
</dbReference>
<dbReference type="RefSeq" id="XP_031873728.1">
    <property type="nucleotide sequence ID" value="XM_032009674.1"/>
</dbReference>
<feature type="compositionally biased region" description="Basic and acidic residues" evidence="3">
    <location>
        <begin position="318"/>
        <end position="331"/>
    </location>
</feature>
<comment type="caution">
    <text evidence="5">The sequence shown here is derived from an EMBL/GenBank/DDBJ whole genome shotgun (WGS) entry which is preliminary data.</text>
</comment>
<dbReference type="GO" id="GO:0030892">
    <property type="term" value="C:mitotic cohesin complex"/>
    <property type="evidence" value="ECO:0007669"/>
    <property type="project" value="TreeGrafter"/>
</dbReference>
<dbReference type="GO" id="GO:0005634">
    <property type="term" value="C:nucleus"/>
    <property type="evidence" value="ECO:0007669"/>
    <property type="project" value="UniProtKB-SubCell"/>
</dbReference>
<name>A0A370TZV9_9HELO</name>
<feature type="compositionally biased region" description="Low complexity" evidence="3">
    <location>
        <begin position="332"/>
        <end position="348"/>
    </location>
</feature>
<reference evidence="5 6" key="1">
    <citation type="journal article" date="2018" name="IMA Fungus">
        <title>IMA Genome-F 9: Draft genome sequence of Annulohypoxylon stygium, Aspergillus mulundensis, Berkeleyomyces basicola (syn. Thielaviopsis basicola), Ceratocystis smalleyi, two Cercospora beticola strains, Coleophoma cylindrospora, Fusarium fracticaudum, Phialophora cf. hyalina, and Morchella septimelata.</title>
        <authorList>
            <person name="Wingfield B.D."/>
            <person name="Bills G.F."/>
            <person name="Dong Y."/>
            <person name="Huang W."/>
            <person name="Nel W.J."/>
            <person name="Swalarsk-Parry B.S."/>
            <person name="Vaghefi N."/>
            <person name="Wilken P.M."/>
            <person name="An Z."/>
            <person name="de Beer Z.W."/>
            <person name="De Vos L."/>
            <person name="Chen L."/>
            <person name="Duong T.A."/>
            <person name="Gao Y."/>
            <person name="Hammerbacher A."/>
            <person name="Kikkert J.R."/>
            <person name="Li Y."/>
            <person name="Li H."/>
            <person name="Li K."/>
            <person name="Li Q."/>
            <person name="Liu X."/>
            <person name="Ma X."/>
            <person name="Naidoo K."/>
            <person name="Pethybridge S.J."/>
            <person name="Sun J."/>
            <person name="Steenkamp E.T."/>
            <person name="van der Nest M.A."/>
            <person name="van Wyk S."/>
            <person name="Wingfield M.J."/>
            <person name="Xiong C."/>
            <person name="Yue Q."/>
            <person name="Zhang X."/>
        </authorList>
    </citation>
    <scope>NUCLEOTIDE SEQUENCE [LARGE SCALE GENOMIC DNA]</scope>
    <source>
        <strain evidence="5 6">BP 5553</strain>
    </source>
</reference>
<feature type="region of interest" description="Disordered" evidence="3">
    <location>
        <begin position="314"/>
        <end position="359"/>
    </location>
</feature>
<gene>
    <name evidence="5" type="ORF">BP5553_01051</name>
</gene>
<dbReference type="PANTHER" id="PTHR12585">
    <property type="entry name" value="SCC1 / RAD21 FAMILY MEMBER"/>
    <property type="match status" value="1"/>
</dbReference>
<evidence type="ECO:0000256" key="2">
    <source>
        <dbReference type="ARBA" id="ARBA00023242"/>
    </source>
</evidence>
<evidence type="ECO:0000313" key="6">
    <source>
        <dbReference type="Proteomes" id="UP000254866"/>
    </source>
</evidence>
<dbReference type="Proteomes" id="UP000254866">
    <property type="component" value="Unassembled WGS sequence"/>
</dbReference>
<dbReference type="OrthoDB" id="5427633at2759"/>
<evidence type="ECO:0000259" key="4">
    <source>
        <dbReference type="Pfam" id="PF04825"/>
    </source>
</evidence>
<dbReference type="InterPro" id="IPR006910">
    <property type="entry name" value="Rad21_Rec8_N"/>
</dbReference>
<accession>A0A370TZV9</accession>
<feature type="region of interest" description="Disordered" evidence="3">
    <location>
        <begin position="447"/>
        <end position="479"/>
    </location>
</feature>
<evidence type="ECO:0000256" key="3">
    <source>
        <dbReference type="SAM" id="MobiDB-lite"/>
    </source>
</evidence>
<feature type="region of interest" description="Disordered" evidence="3">
    <location>
        <begin position="238"/>
        <end position="269"/>
    </location>
</feature>
<dbReference type="EMBL" id="NPIC01000001">
    <property type="protein sequence ID" value="RDL41072.1"/>
    <property type="molecule type" value="Genomic_DNA"/>
</dbReference>
<evidence type="ECO:0000313" key="5">
    <source>
        <dbReference type="EMBL" id="RDL41072.1"/>
    </source>
</evidence>
<dbReference type="GeneID" id="43593900"/>
<organism evidence="5 6">
    <name type="scientific">Venustampulla echinocandica</name>
    <dbReference type="NCBI Taxonomy" id="2656787"/>
    <lineage>
        <taxon>Eukaryota</taxon>
        <taxon>Fungi</taxon>
        <taxon>Dikarya</taxon>
        <taxon>Ascomycota</taxon>
        <taxon>Pezizomycotina</taxon>
        <taxon>Leotiomycetes</taxon>
        <taxon>Helotiales</taxon>
        <taxon>Pleuroascaceae</taxon>
        <taxon>Venustampulla</taxon>
    </lineage>
</organism>
<dbReference type="Pfam" id="PF04825">
    <property type="entry name" value="Rad21_Rec8_N"/>
    <property type="match status" value="1"/>
</dbReference>
<dbReference type="AlphaFoldDB" id="A0A370TZV9"/>
<dbReference type="PANTHER" id="PTHR12585:SF70">
    <property type="entry name" value="RAD21_REC8 N TERMINAL DOMAIN PROTEIN (AFU_ORTHOLOGUE AFUA_6G02900)"/>
    <property type="match status" value="1"/>
</dbReference>
<evidence type="ECO:0000256" key="1">
    <source>
        <dbReference type="ARBA" id="ARBA00004123"/>
    </source>
</evidence>
<sequence>MFYSHEILTSRKHGVATIWLVATLGAKSNTKKLTRKAICDVDVPKACETIIQPEAPMALRLQSNLLYGVTRVYSQQCGYVLLDVQAAQASIRALYKATRDAELDPKAGKAAPEQLILVDDPAFLPDMALPELDLDFLSLDDEYNSQRSSQSMMSIRQRGASETSQFLPNLNLPSSSSNIGVGHYQLPLDDPFGNPSVNKPIIGQDHSIFDDEVMMYQDDMIFEFDAEGNMRDIPPAEREARRTGSVHPQSRIGSDSAASGRVRRDHEEAMAARVRPIPDADGDFDMMNYGEDNLHILPDAEAFPAANGAFMSGALQGGDKHSHPGHLDHVYSSEIPSSQEPSSISAEAPQKRKRVKSSKAVTDHATALINNDLIRWRDNYIENMALVTLQKTTARANLQAKKNGVHFVYGSGINGVGHGLGYLKISSPLDMFSGEALLARLKCVVPPSKSSKRSKRGRKESEDEEQRQSHKRLRHNENEQGLAFQGEDAFILDFEEGINADDRSNIEIGRDAPSALADYPSFAMMPWNVSASLHSRQRNLSSLHGPSSQLPGSNSALARRRIASASPLFGRGSALPGELESFALLHDDDNIPYGREDLESMSAACEAPHFSNTIGGNADFELFGPAANVDTQTAGTSQWVRQALDRESDNFFEYVKNSIEEQNADELDFGAGRDNHVFVTFLELFNTERNTCLVAAQAFYHVLTLATKGHVWVEQLGVDKLEMGGEIRIGVVD</sequence>
<dbReference type="GO" id="GO:0003682">
    <property type="term" value="F:chromatin binding"/>
    <property type="evidence" value="ECO:0007669"/>
    <property type="project" value="TreeGrafter"/>
</dbReference>
<feature type="compositionally biased region" description="Polar residues" evidence="3">
    <location>
        <begin position="246"/>
        <end position="257"/>
    </location>
</feature>
<keyword evidence="6" id="KW-1185">Reference proteome</keyword>
<protein>
    <recommendedName>
        <fullName evidence="4">Rad21/Rec8-like protein N-terminal domain-containing protein</fullName>
    </recommendedName>
</protein>
<feature type="domain" description="Rad21/Rec8-like protein N-terminal" evidence="4">
    <location>
        <begin position="1"/>
        <end position="111"/>
    </location>
</feature>
<dbReference type="STRING" id="2656787.A0A370TZV9"/>
<comment type="subcellular location">
    <subcellularLocation>
        <location evidence="1">Nucleus</location>
    </subcellularLocation>
</comment>
<proteinExistence type="predicted"/>
<keyword evidence="2" id="KW-0539">Nucleus</keyword>
<dbReference type="CDD" id="cd21789">
    <property type="entry name" value="Rad21_Rec8_M_SpRec8p-like"/>
    <property type="match status" value="1"/>
</dbReference>
<dbReference type="InterPro" id="IPR039781">
    <property type="entry name" value="Rad21/Rec8-like"/>
</dbReference>